<dbReference type="Proteomes" id="UP001153328">
    <property type="component" value="Unassembled WGS sequence"/>
</dbReference>
<evidence type="ECO:0000313" key="6">
    <source>
        <dbReference type="Proteomes" id="UP001153328"/>
    </source>
</evidence>
<dbReference type="Pfam" id="PF13416">
    <property type="entry name" value="SBP_bac_8"/>
    <property type="match status" value="1"/>
</dbReference>
<name>A0A9W4DZK2_9ACTN</name>
<dbReference type="GO" id="GO:0015768">
    <property type="term" value="P:maltose transport"/>
    <property type="evidence" value="ECO:0007669"/>
    <property type="project" value="TreeGrafter"/>
</dbReference>
<accession>A0A9W4DZK2</accession>
<dbReference type="PANTHER" id="PTHR30061:SF50">
    <property type="entry name" value="MALTOSE_MALTODEXTRIN-BINDING PERIPLASMIC PROTEIN"/>
    <property type="match status" value="1"/>
</dbReference>
<evidence type="ECO:0000256" key="4">
    <source>
        <dbReference type="SAM" id="SignalP"/>
    </source>
</evidence>
<dbReference type="EMBL" id="CAJVAX010000001">
    <property type="protein sequence ID" value="CAG7604960.1"/>
    <property type="molecule type" value="Genomic_DNA"/>
</dbReference>
<dbReference type="PANTHER" id="PTHR30061">
    <property type="entry name" value="MALTOSE-BINDING PERIPLASMIC PROTEIN"/>
    <property type="match status" value="1"/>
</dbReference>
<evidence type="ECO:0000256" key="1">
    <source>
        <dbReference type="ARBA" id="ARBA00008520"/>
    </source>
</evidence>
<dbReference type="AlphaFoldDB" id="A0A9W4DZK2"/>
<comment type="caution">
    <text evidence="5">The sequence shown here is derived from an EMBL/GenBank/DDBJ whole genome shotgun (WGS) entry which is preliminary data.</text>
</comment>
<keyword evidence="6" id="KW-1185">Reference proteome</keyword>
<sequence>MKRKLIAAIGVATMIVGIAACGSDKKDDDKKADAGSSSAATTDKTITVWLTVDAQHNWPELVKSADDAIIAKHPGLKVKHEYYAWPDKNAKLDAVLATDKAPDVVEMGNTEMVPYMAEGAFAELDPSKFDNSAQWLDGLKQSVTYDGKNYGVPYYAAARIATWRKDIAAAAGVKDTPKNWTELTADLDKIQAKEGAKFNAWYQPSRDWYAAMSFVYDAGGAIAANSGGQWKGSLESPAAIQGLTAWKDAVGKYMHGDLTKDESDRYIVYGQGKSALMFAPGWEAPSAADPKFDKTGGKLKDNLVNFVMPGPSGKNLPVFLGGSDLAVPSKSKNADLAAEWINDFTNTQSQTTLMSKGNLPNNNTQLATLKADPANTVTATAAESSWFVPTAPGWGSVEKAQTLQTMLQNIATGKQSVQDAAKAADAAMDKVLNVKN</sequence>
<dbReference type="InterPro" id="IPR006059">
    <property type="entry name" value="SBP"/>
</dbReference>
<evidence type="ECO:0000313" key="5">
    <source>
        <dbReference type="EMBL" id="CAG7604960.1"/>
    </source>
</evidence>
<keyword evidence="3 4" id="KW-0732">Signal</keyword>
<organism evidence="5 6">
    <name type="scientific">Actinacidiphila bryophytorum</name>
    <dbReference type="NCBI Taxonomy" id="1436133"/>
    <lineage>
        <taxon>Bacteria</taxon>
        <taxon>Bacillati</taxon>
        <taxon>Actinomycetota</taxon>
        <taxon>Actinomycetes</taxon>
        <taxon>Kitasatosporales</taxon>
        <taxon>Streptomycetaceae</taxon>
        <taxon>Actinacidiphila</taxon>
    </lineage>
</organism>
<dbReference type="PROSITE" id="PS51257">
    <property type="entry name" value="PROKAR_LIPOPROTEIN"/>
    <property type="match status" value="1"/>
</dbReference>
<reference evidence="5" key="1">
    <citation type="submission" date="2021-06" db="EMBL/GenBank/DDBJ databases">
        <authorList>
            <person name="Arsene-Ploetze F."/>
        </authorList>
    </citation>
    <scope>NUCLEOTIDE SEQUENCE</scope>
    <source>
        <strain evidence="5">SBRY1</strain>
    </source>
</reference>
<feature type="chain" id="PRO_5040898385" evidence="4">
    <location>
        <begin position="20"/>
        <end position="436"/>
    </location>
</feature>
<evidence type="ECO:0000256" key="2">
    <source>
        <dbReference type="ARBA" id="ARBA00022448"/>
    </source>
</evidence>
<dbReference type="SUPFAM" id="SSF53850">
    <property type="entry name" value="Periplasmic binding protein-like II"/>
    <property type="match status" value="1"/>
</dbReference>
<dbReference type="RefSeq" id="WP_205047716.1">
    <property type="nucleotide sequence ID" value="NZ_CAJVAX010000001.1"/>
</dbReference>
<evidence type="ECO:0000256" key="3">
    <source>
        <dbReference type="ARBA" id="ARBA00022729"/>
    </source>
</evidence>
<dbReference type="GO" id="GO:1901982">
    <property type="term" value="F:maltose binding"/>
    <property type="evidence" value="ECO:0007669"/>
    <property type="project" value="TreeGrafter"/>
</dbReference>
<dbReference type="GO" id="GO:0042956">
    <property type="term" value="P:maltodextrin transmembrane transport"/>
    <property type="evidence" value="ECO:0007669"/>
    <property type="project" value="TreeGrafter"/>
</dbReference>
<comment type="similarity">
    <text evidence="1">Belongs to the bacterial solute-binding protein 1 family.</text>
</comment>
<proteinExistence type="inferred from homology"/>
<dbReference type="Gene3D" id="3.40.190.10">
    <property type="entry name" value="Periplasmic binding protein-like II"/>
    <property type="match status" value="2"/>
</dbReference>
<dbReference type="GO" id="GO:0055052">
    <property type="term" value="C:ATP-binding cassette (ABC) transporter complex, substrate-binding subunit-containing"/>
    <property type="evidence" value="ECO:0007669"/>
    <property type="project" value="TreeGrafter"/>
</dbReference>
<feature type="signal peptide" evidence="4">
    <location>
        <begin position="1"/>
        <end position="19"/>
    </location>
</feature>
<keyword evidence="2" id="KW-0813">Transport</keyword>
<protein>
    <submittedName>
        <fullName evidence="5">Carbohydrate ABC transporter substrate-binding protein, CUT1 family</fullName>
    </submittedName>
</protein>
<gene>
    <name evidence="5" type="ORF">SBRY_10774</name>
</gene>